<evidence type="ECO:0000259" key="11">
    <source>
        <dbReference type="PROSITE" id="PS51523"/>
    </source>
</evidence>
<dbReference type="OrthoDB" id="1929626at2759"/>
<evidence type="ECO:0000256" key="6">
    <source>
        <dbReference type="ARBA" id="ARBA00023125"/>
    </source>
</evidence>
<dbReference type="GO" id="GO:0008270">
    <property type="term" value="F:zinc ion binding"/>
    <property type="evidence" value="ECO:0007669"/>
    <property type="project" value="UniProtKB-KW"/>
</dbReference>
<feature type="region of interest" description="Disordered" evidence="10">
    <location>
        <begin position="254"/>
        <end position="277"/>
    </location>
</feature>
<dbReference type="PROSITE" id="PS51523">
    <property type="entry name" value="ZF_HD_DIMER"/>
    <property type="match status" value="1"/>
</dbReference>
<keyword evidence="8" id="KW-0804">Transcription</keyword>
<evidence type="ECO:0000256" key="7">
    <source>
        <dbReference type="ARBA" id="ARBA00023155"/>
    </source>
</evidence>
<keyword evidence="7" id="KW-0371">Homeobox</keyword>
<protein>
    <recommendedName>
        <fullName evidence="11">ZF-HD dimerization-type domain-containing protein</fullName>
    </recommendedName>
</protein>
<proteinExistence type="predicted"/>
<evidence type="ECO:0000313" key="13">
    <source>
        <dbReference type="Proteomes" id="UP000231279"/>
    </source>
</evidence>
<dbReference type="PANTHER" id="PTHR31948">
    <property type="entry name" value="ZINC-FINGER HOMEODOMAIN PROTEIN 2"/>
    <property type="match status" value="1"/>
</dbReference>
<dbReference type="Gene3D" id="1.10.10.60">
    <property type="entry name" value="Homeodomain-like"/>
    <property type="match status" value="1"/>
</dbReference>
<evidence type="ECO:0000256" key="3">
    <source>
        <dbReference type="ARBA" id="ARBA00022771"/>
    </source>
</evidence>
<sequence length="277" mass="30559">MDLELATPIPTPTPESPNENEVDTPPHRHTQPIKPLSFTNGVFKNHYQHPPPPAAVVVYKECMRNHAATLGGHAVDGCGEYMPSPTTAPTDPTSLKCAACGCHRNFHRREPDFPTAITPPFLDFRHPVVPKRSSSSPSPPPPPPAPFPYAPHTLLALSSAVAAEEHHQEPATPTVENPLGRKRFRTKFSQEQKDKMLCFSEKIGWKIQRSNEADVAEFCHEIGVSKGVLKVWMHNNKNTFCKKEIINKHEEIRETNNGGGVHNFHGSNNGSSSSLSP</sequence>
<evidence type="ECO:0000256" key="8">
    <source>
        <dbReference type="ARBA" id="ARBA00023163"/>
    </source>
</evidence>
<accession>A0A2G9HHY8</accession>
<keyword evidence="9" id="KW-0539">Nucleus</keyword>
<keyword evidence="6" id="KW-0238">DNA-binding</keyword>
<evidence type="ECO:0000313" key="12">
    <source>
        <dbReference type="EMBL" id="PIN17161.1"/>
    </source>
</evidence>
<dbReference type="FunFam" id="1.10.10.60:FF:000257">
    <property type="entry name" value="Zinc-finger homeodomain protein 2"/>
    <property type="match status" value="1"/>
</dbReference>
<feature type="region of interest" description="Disordered" evidence="10">
    <location>
        <begin position="127"/>
        <end position="149"/>
    </location>
</feature>
<dbReference type="AlphaFoldDB" id="A0A2G9HHY8"/>
<reference evidence="13" key="1">
    <citation type="journal article" date="2018" name="Gigascience">
        <title>Genome assembly of the Pink Ipe (Handroanthus impetiginosus, Bignoniaceae), a highly valued, ecologically keystone Neotropical timber forest tree.</title>
        <authorList>
            <person name="Silva-Junior O.B."/>
            <person name="Grattapaglia D."/>
            <person name="Novaes E."/>
            <person name="Collevatti R.G."/>
        </authorList>
    </citation>
    <scope>NUCLEOTIDE SEQUENCE [LARGE SCALE GENOMIC DNA]</scope>
    <source>
        <strain evidence="13">cv. UFG-1</strain>
    </source>
</reference>
<dbReference type="InterPro" id="IPR009057">
    <property type="entry name" value="Homeodomain-like_sf"/>
</dbReference>
<feature type="region of interest" description="Disordered" evidence="10">
    <location>
        <begin position="1"/>
        <end position="31"/>
    </location>
</feature>
<dbReference type="NCBIfam" id="TIGR01566">
    <property type="entry name" value="ZF_HD_prot_N"/>
    <property type="match status" value="1"/>
</dbReference>
<dbReference type="GO" id="GO:0005634">
    <property type="term" value="C:nucleus"/>
    <property type="evidence" value="ECO:0007669"/>
    <property type="project" value="UniProtKB-SubCell"/>
</dbReference>
<feature type="compositionally biased region" description="Pro residues" evidence="10">
    <location>
        <begin position="137"/>
        <end position="149"/>
    </location>
</feature>
<keyword evidence="5" id="KW-0805">Transcription regulation</keyword>
<evidence type="ECO:0000256" key="5">
    <source>
        <dbReference type="ARBA" id="ARBA00023015"/>
    </source>
</evidence>
<feature type="domain" description="ZF-HD dimerization-type" evidence="11">
    <location>
        <begin position="59"/>
        <end position="110"/>
    </location>
</feature>
<dbReference type="GO" id="GO:0000976">
    <property type="term" value="F:transcription cis-regulatory region binding"/>
    <property type="evidence" value="ECO:0007669"/>
    <property type="project" value="TreeGrafter"/>
</dbReference>
<evidence type="ECO:0000256" key="2">
    <source>
        <dbReference type="ARBA" id="ARBA00022723"/>
    </source>
</evidence>
<evidence type="ECO:0000256" key="10">
    <source>
        <dbReference type="SAM" id="MobiDB-lite"/>
    </source>
</evidence>
<organism evidence="12 13">
    <name type="scientific">Handroanthus impetiginosus</name>
    <dbReference type="NCBI Taxonomy" id="429701"/>
    <lineage>
        <taxon>Eukaryota</taxon>
        <taxon>Viridiplantae</taxon>
        <taxon>Streptophyta</taxon>
        <taxon>Embryophyta</taxon>
        <taxon>Tracheophyta</taxon>
        <taxon>Spermatophyta</taxon>
        <taxon>Magnoliopsida</taxon>
        <taxon>eudicotyledons</taxon>
        <taxon>Gunneridae</taxon>
        <taxon>Pentapetalae</taxon>
        <taxon>asterids</taxon>
        <taxon>lamiids</taxon>
        <taxon>Lamiales</taxon>
        <taxon>Bignoniaceae</taxon>
        <taxon>Crescentiina</taxon>
        <taxon>Tabebuia alliance</taxon>
        <taxon>Handroanthus</taxon>
    </lineage>
</organism>
<keyword evidence="2" id="KW-0479">Metal-binding</keyword>
<dbReference type="GO" id="GO:0003700">
    <property type="term" value="F:DNA-binding transcription factor activity"/>
    <property type="evidence" value="ECO:0007669"/>
    <property type="project" value="TreeGrafter"/>
</dbReference>
<dbReference type="InterPro" id="IPR006456">
    <property type="entry name" value="ZF_HD_homeobox_Cys/His_dimer"/>
</dbReference>
<keyword evidence="13" id="KW-1185">Reference proteome</keyword>
<keyword evidence="4" id="KW-0862">Zinc</keyword>
<dbReference type="Pfam" id="PF04770">
    <property type="entry name" value="ZF-HD_dimer"/>
    <property type="match status" value="1"/>
</dbReference>
<evidence type="ECO:0000256" key="9">
    <source>
        <dbReference type="ARBA" id="ARBA00023242"/>
    </source>
</evidence>
<feature type="region of interest" description="Disordered" evidence="10">
    <location>
        <begin position="162"/>
        <end position="181"/>
    </location>
</feature>
<dbReference type="STRING" id="429701.A0A2G9HHY8"/>
<dbReference type="EMBL" id="NKXS01001718">
    <property type="protein sequence ID" value="PIN17161.1"/>
    <property type="molecule type" value="Genomic_DNA"/>
</dbReference>
<dbReference type="Proteomes" id="UP000231279">
    <property type="component" value="Unassembled WGS sequence"/>
</dbReference>
<gene>
    <name evidence="12" type="ORF">CDL12_10183</name>
</gene>
<dbReference type="InterPro" id="IPR006455">
    <property type="entry name" value="Homeodomain_ZF_HD"/>
</dbReference>
<name>A0A2G9HHY8_9LAMI</name>
<feature type="compositionally biased region" description="Low complexity" evidence="10">
    <location>
        <begin position="262"/>
        <end position="277"/>
    </location>
</feature>
<dbReference type="SUPFAM" id="SSF46689">
    <property type="entry name" value="Homeodomain-like"/>
    <property type="match status" value="1"/>
</dbReference>
<dbReference type="PANTHER" id="PTHR31948:SF72">
    <property type="entry name" value="ZINC-FINGER HOMEODOMAIN PROTEIN 10"/>
    <property type="match status" value="1"/>
</dbReference>
<dbReference type="NCBIfam" id="TIGR01565">
    <property type="entry name" value="homeo_ZF_HD"/>
    <property type="match status" value="1"/>
</dbReference>
<comment type="subcellular location">
    <subcellularLocation>
        <location evidence="1">Nucleus</location>
    </subcellularLocation>
</comment>
<comment type="caution">
    <text evidence="12">The sequence shown here is derived from an EMBL/GenBank/DDBJ whole genome shotgun (WGS) entry which is preliminary data.</text>
</comment>
<dbReference type="GO" id="GO:0050793">
    <property type="term" value="P:regulation of developmental process"/>
    <property type="evidence" value="ECO:0007669"/>
    <property type="project" value="TreeGrafter"/>
</dbReference>
<keyword evidence="3" id="KW-0863">Zinc-finger</keyword>
<evidence type="ECO:0000256" key="1">
    <source>
        <dbReference type="ARBA" id="ARBA00004123"/>
    </source>
</evidence>
<evidence type="ECO:0000256" key="4">
    <source>
        <dbReference type="ARBA" id="ARBA00022833"/>
    </source>
</evidence>